<protein>
    <submittedName>
        <fullName evidence="2">DUF3093 domain-containing protein</fullName>
    </submittedName>
</protein>
<name>A0ABV5X762_9MICO</name>
<reference evidence="2 3" key="1">
    <citation type="submission" date="2024-09" db="EMBL/GenBank/DDBJ databases">
        <authorList>
            <person name="Sun Q."/>
            <person name="Mori K."/>
        </authorList>
    </citation>
    <scope>NUCLEOTIDE SEQUENCE [LARGE SCALE GENOMIC DNA]</scope>
    <source>
        <strain evidence="2 3">JCM 11683</strain>
    </source>
</reference>
<dbReference type="EMBL" id="JBHMAU010000133">
    <property type="protein sequence ID" value="MFB9777978.1"/>
    <property type="molecule type" value="Genomic_DNA"/>
</dbReference>
<evidence type="ECO:0000313" key="3">
    <source>
        <dbReference type="Proteomes" id="UP001589707"/>
    </source>
</evidence>
<feature type="transmembrane region" description="Helical" evidence="1">
    <location>
        <begin position="44"/>
        <end position="61"/>
    </location>
</feature>
<proteinExistence type="predicted"/>
<dbReference type="InterPro" id="IPR021443">
    <property type="entry name" value="DUF3093"/>
</dbReference>
<dbReference type="Proteomes" id="UP001589707">
    <property type="component" value="Unassembled WGS sequence"/>
</dbReference>
<evidence type="ECO:0000313" key="2">
    <source>
        <dbReference type="EMBL" id="MFB9777978.1"/>
    </source>
</evidence>
<evidence type="ECO:0000256" key="1">
    <source>
        <dbReference type="SAM" id="Phobius"/>
    </source>
</evidence>
<dbReference type="Pfam" id="PF11292">
    <property type="entry name" value="DUF3093"/>
    <property type="match status" value="1"/>
</dbReference>
<organism evidence="2 3">
    <name type="scientific">Brevibacterium otitidis</name>
    <dbReference type="NCBI Taxonomy" id="53364"/>
    <lineage>
        <taxon>Bacteria</taxon>
        <taxon>Bacillati</taxon>
        <taxon>Actinomycetota</taxon>
        <taxon>Actinomycetes</taxon>
        <taxon>Micrococcales</taxon>
        <taxon>Brevibacteriaceae</taxon>
        <taxon>Brevibacterium</taxon>
    </lineage>
</organism>
<feature type="transmembrane region" description="Helical" evidence="1">
    <location>
        <begin position="21"/>
        <end position="38"/>
    </location>
</feature>
<accession>A0ABV5X762</accession>
<keyword evidence="1" id="KW-0812">Transmembrane</keyword>
<dbReference type="RefSeq" id="WP_376841991.1">
    <property type="nucleotide sequence ID" value="NZ_JBHMAU010000133.1"/>
</dbReference>
<gene>
    <name evidence="2" type="ORF">ACFFN1_16495</name>
</gene>
<keyword evidence="3" id="KW-1185">Reference proteome</keyword>
<sequence length="154" mass="17194">MPATTQTSQTVRYRERLWPPFSWWLVAAFLSAMTAAIVFPVWVWGALIIPVVVFILVALWLRSASAVVIVTDTEFIAGPAHIDRSFIAEAQACDEKQSFAERGPLLDALAFLMLRPWEKRLVKVILDDPEDPTPYWLVSSKNPQALAGALNSRG</sequence>
<comment type="caution">
    <text evidence="2">The sequence shown here is derived from an EMBL/GenBank/DDBJ whole genome shotgun (WGS) entry which is preliminary data.</text>
</comment>
<keyword evidence="1" id="KW-0472">Membrane</keyword>
<keyword evidence="1" id="KW-1133">Transmembrane helix</keyword>